<dbReference type="RefSeq" id="XP_018000299.1">
    <property type="nucleotide sequence ID" value="XM_018147919.1"/>
</dbReference>
<keyword evidence="6" id="KW-1185">Reference proteome</keyword>
<evidence type="ECO:0000256" key="4">
    <source>
        <dbReference type="RuleBase" id="RU000363"/>
    </source>
</evidence>
<dbReference type="PANTHER" id="PTHR43490:SF99">
    <property type="entry name" value="SHORT-CHAIN DEHYDROGENASE_REDUCTASE"/>
    <property type="match status" value="1"/>
</dbReference>
<sequence>MSRPGLVSRPSSVTTKSKIIVLVTGGNAGVGLEMVKVIKDLPNHQVLLGCRDVHKGEEAVAAMGAPLNVNPIGLDIGEDDSIDHAFLAIQQHFGKLDVLINNAGTTGRELPENVTVRQRGEHIFSTNVISTAALTERLIPLLERSTLPKVMFISSGAGSLSKLQVREPLSENFMYGSSKSAVNYLTIHYARKYPEWKVNSVCPGLRATKASGVDLNDETDPAKGAVRVLELIKEGKDGVTGTYSNSEGPIQW</sequence>
<keyword evidence="2" id="KW-0521">NADP</keyword>
<dbReference type="AlphaFoldDB" id="A0A0N1P0H3"/>
<protein>
    <submittedName>
        <fullName evidence="5">Salutaridine</fullName>
    </submittedName>
</protein>
<dbReference type="PRINTS" id="PR00081">
    <property type="entry name" value="GDHRDH"/>
</dbReference>
<dbReference type="STRING" id="1664694.A0A0N1P0H3"/>
<reference evidence="5 6" key="1">
    <citation type="submission" date="2015-06" db="EMBL/GenBank/DDBJ databases">
        <title>Draft genome of the ant-associated black yeast Phialophora attae CBS 131958.</title>
        <authorList>
            <person name="Moreno L.F."/>
            <person name="Stielow B.J."/>
            <person name="de Hoog S."/>
            <person name="Vicente V.A."/>
            <person name="Weiss V.A."/>
            <person name="de Vries M."/>
            <person name="Cruz L.M."/>
            <person name="Souza E.M."/>
        </authorList>
    </citation>
    <scope>NUCLEOTIDE SEQUENCE [LARGE SCALE GENOMIC DNA]</scope>
    <source>
        <strain evidence="5 6">CBS 131958</strain>
    </source>
</reference>
<gene>
    <name evidence="5" type="ORF">AB675_7542</name>
</gene>
<evidence type="ECO:0000256" key="3">
    <source>
        <dbReference type="ARBA" id="ARBA00023002"/>
    </source>
</evidence>
<evidence type="ECO:0000256" key="1">
    <source>
        <dbReference type="ARBA" id="ARBA00006484"/>
    </source>
</evidence>
<dbReference type="VEuPathDB" id="FungiDB:AB675_7542"/>
<evidence type="ECO:0000313" key="6">
    <source>
        <dbReference type="Proteomes" id="UP000038010"/>
    </source>
</evidence>
<comment type="similarity">
    <text evidence="1 4">Belongs to the short-chain dehydrogenases/reductases (SDR) family.</text>
</comment>
<dbReference type="Gene3D" id="3.40.50.720">
    <property type="entry name" value="NAD(P)-binding Rossmann-like Domain"/>
    <property type="match status" value="1"/>
</dbReference>
<dbReference type="GO" id="GO:0016020">
    <property type="term" value="C:membrane"/>
    <property type="evidence" value="ECO:0007669"/>
    <property type="project" value="TreeGrafter"/>
</dbReference>
<dbReference type="GO" id="GO:0016491">
    <property type="term" value="F:oxidoreductase activity"/>
    <property type="evidence" value="ECO:0007669"/>
    <property type="project" value="UniProtKB-KW"/>
</dbReference>
<dbReference type="InterPro" id="IPR002347">
    <property type="entry name" value="SDR_fam"/>
</dbReference>
<dbReference type="GeneID" id="28739799"/>
<name>A0A0N1P0H3_9EURO</name>
<dbReference type="InterPro" id="IPR020904">
    <property type="entry name" value="Sc_DH/Rdtase_CS"/>
</dbReference>
<dbReference type="PRINTS" id="PR00080">
    <property type="entry name" value="SDRFAMILY"/>
</dbReference>
<dbReference type="EMBL" id="LFJN01000012">
    <property type="protein sequence ID" value="KPI40336.1"/>
    <property type="molecule type" value="Genomic_DNA"/>
</dbReference>
<dbReference type="Pfam" id="PF00106">
    <property type="entry name" value="adh_short"/>
    <property type="match status" value="1"/>
</dbReference>
<proteinExistence type="inferred from homology"/>
<evidence type="ECO:0000313" key="5">
    <source>
        <dbReference type="EMBL" id="KPI40336.1"/>
    </source>
</evidence>
<keyword evidence="3" id="KW-0560">Oxidoreductase</keyword>
<dbReference type="InterPro" id="IPR036291">
    <property type="entry name" value="NAD(P)-bd_dom_sf"/>
</dbReference>
<evidence type="ECO:0000256" key="2">
    <source>
        <dbReference type="ARBA" id="ARBA00022857"/>
    </source>
</evidence>
<comment type="caution">
    <text evidence="5">The sequence shown here is derived from an EMBL/GenBank/DDBJ whole genome shotgun (WGS) entry which is preliminary data.</text>
</comment>
<dbReference type="PROSITE" id="PS00061">
    <property type="entry name" value="ADH_SHORT"/>
    <property type="match status" value="1"/>
</dbReference>
<dbReference type="SUPFAM" id="SSF51735">
    <property type="entry name" value="NAD(P)-binding Rossmann-fold domains"/>
    <property type="match status" value="1"/>
</dbReference>
<organism evidence="5 6">
    <name type="scientific">Cyphellophora attinorum</name>
    <dbReference type="NCBI Taxonomy" id="1664694"/>
    <lineage>
        <taxon>Eukaryota</taxon>
        <taxon>Fungi</taxon>
        <taxon>Dikarya</taxon>
        <taxon>Ascomycota</taxon>
        <taxon>Pezizomycotina</taxon>
        <taxon>Eurotiomycetes</taxon>
        <taxon>Chaetothyriomycetidae</taxon>
        <taxon>Chaetothyriales</taxon>
        <taxon>Cyphellophoraceae</taxon>
        <taxon>Cyphellophora</taxon>
    </lineage>
</organism>
<dbReference type="OrthoDB" id="191139at2759"/>
<dbReference type="PANTHER" id="PTHR43490">
    <property type="entry name" value="(+)-NEOMENTHOL DEHYDROGENASE"/>
    <property type="match status" value="1"/>
</dbReference>
<dbReference type="Proteomes" id="UP000038010">
    <property type="component" value="Unassembled WGS sequence"/>
</dbReference>
<accession>A0A0N1P0H3</accession>